<evidence type="ECO:0000313" key="5">
    <source>
        <dbReference type="EMBL" id="BAS21700.1"/>
    </source>
</evidence>
<dbReference type="EMBL" id="AP014939">
    <property type="protein sequence ID" value="BAS21700.1"/>
    <property type="molecule type" value="Genomic_DNA"/>
</dbReference>
<dbReference type="InterPro" id="IPR016191">
    <property type="entry name" value="Ribonuclease/ribotoxin"/>
</dbReference>
<dbReference type="NCBIfam" id="TIGR01643">
    <property type="entry name" value="YD_repeat_2x"/>
    <property type="match status" value="3"/>
</dbReference>
<sequence>MTQVRSPDTGTTDITYDEAGNVATRKTAKGQTTSYSYDALNRIIETSSDVAGESPILYGYDEATSPYGIGRLTSVDDGNGIRRFGYTPEGWLAYDTWETHGQSLTTQYQYDGAGLITKITYPSGREVSYTRDLAGDVIEVATTQAGITTSLASQIERAPFGPVTSMVRGNGISESRTLDLDYRVTGIDATRVHSLVYRYTPDSLISAIDDNLSSSVNQSLGYDAVGRITSAEGLYGVLGYGYDATGNRTSITTDGLSQSYTINYMNNWLVKTGQTSRSYDANGNLTKQGADTFTYDSQNRLVAATVAGVTAAYTYNHLDQRVTKTLNGHTRLLVYDLAGNLIEELDATTGDVLAEYVWLDGTPLGFIQSGQTYQVHVDHLGTPKVLTDVSGQVVWKASYSPFGKASITTQGPTFNLRFPGQYYDAETGLHYNWRRYYDPNTGRYITSDPIGLAGGINTYAYALSNPIGNADPTGEFVPLLLGAYVAIDFALSAWDAYDTFKTITSDCATTGEKWAAGGLFAAGVILPGNYGWVDNAAKSVKGVRNLPFSDSERLIEINKTLDRVEMSGPFPYKKDGSVFKNKEGRLPEGSYKEYTVDTPGARNRGARRIVIDEETGRTYYTDDHYQNFIQIDPNRR</sequence>
<dbReference type="InterPro" id="IPR056823">
    <property type="entry name" value="TEN-like_YD-shell"/>
</dbReference>
<evidence type="ECO:0000256" key="2">
    <source>
        <dbReference type="ARBA" id="ARBA00022737"/>
    </source>
</evidence>
<dbReference type="PRINTS" id="PR00394">
    <property type="entry name" value="RHSPROTEIN"/>
</dbReference>
<dbReference type="InterPro" id="IPR006530">
    <property type="entry name" value="YD"/>
</dbReference>
<dbReference type="AlphaFoldDB" id="A0A0K2S4F2"/>
<keyword evidence="3" id="KW-0378">Hydrolase</keyword>
<dbReference type="InterPro" id="IPR031325">
    <property type="entry name" value="RHS_repeat"/>
</dbReference>
<keyword evidence="5" id="KW-0614">Plasmid</keyword>
<dbReference type="NCBIfam" id="TIGR03696">
    <property type="entry name" value="Rhs_assc_core"/>
    <property type="match status" value="1"/>
</dbReference>
<evidence type="ECO:0000256" key="3">
    <source>
        <dbReference type="ARBA" id="ARBA00022801"/>
    </source>
</evidence>
<keyword evidence="1" id="KW-0540">Nuclease</keyword>
<dbReference type="Gene3D" id="2.180.10.10">
    <property type="entry name" value="RHS repeat-associated core"/>
    <property type="match status" value="2"/>
</dbReference>
<keyword evidence="2" id="KW-0677">Repeat</keyword>
<dbReference type="InterPro" id="IPR022385">
    <property type="entry name" value="Rhs_assc_core"/>
</dbReference>
<proteinExistence type="predicted"/>
<evidence type="ECO:0000259" key="4">
    <source>
        <dbReference type="Pfam" id="PF25023"/>
    </source>
</evidence>
<organism evidence="5">
    <name type="scientific">Citrobacter freundii</name>
    <dbReference type="NCBI Taxonomy" id="546"/>
    <lineage>
        <taxon>Bacteria</taxon>
        <taxon>Pseudomonadati</taxon>
        <taxon>Pseudomonadota</taxon>
        <taxon>Gammaproteobacteria</taxon>
        <taxon>Enterobacterales</taxon>
        <taxon>Enterobacteriaceae</taxon>
        <taxon>Citrobacter</taxon>
        <taxon>Citrobacter freundii complex</taxon>
    </lineage>
</organism>
<reference evidence="5" key="1">
    <citation type="submission" date="2015-08" db="EMBL/GenBank/DDBJ databases">
        <title>Complete DNA Sequence of Pseudomonas syringae pv. actinidiae, the Causal Agent of Kiwifruit Canker Disease.</title>
        <authorList>
            <person name="Rikkerink E.H.A."/>
            <person name="Fineran P.C."/>
        </authorList>
    </citation>
    <scope>NUCLEOTIDE SEQUENCE</scope>
    <source>
        <strain evidence="5">KHM 243</strain>
        <plasmid evidence="5">pKHM-1</plasmid>
    </source>
</reference>
<dbReference type="GO" id="GO:0004521">
    <property type="term" value="F:RNA endonuclease activity"/>
    <property type="evidence" value="ECO:0007669"/>
    <property type="project" value="InterPro"/>
</dbReference>
<evidence type="ECO:0000256" key="1">
    <source>
        <dbReference type="ARBA" id="ARBA00022722"/>
    </source>
</evidence>
<dbReference type="InterPro" id="IPR050708">
    <property type="entry name" value="T6SS_VgrG/RHS"/>
</dbReference>
<dbReference type="Pfam" id="PF00545">
    <property type="entry name" value="Ribonuclease"/>
    <property type="match status" value="1"/>
</dbReference>
<protein>
    <submittedName>
        <fullName evidence="5">Type IV secretion protein Rhs</fullName>
    </submittedName>
</protein>
<dbReference type="GO" id="GO:0016787">
    <property type="term" value="F:hydrolase activity"/>
    <property type="evidence" value="ECO:0007669"/>
    <property type="project" value="UniProtKB-KW"/>
</dbReference>
<dbReference type="Pfam" id="PF05593">
    <property type="entry name" value="RHS_repeat"/>
    <property type="match status" value="2"/>
</dbReference>
<dbReference type="PANTHER" id="PTHR32305">
    <property type="match status" value="1"/>
</dbReference>
<accession>A0A0K2S4F2</accession>
<dbReference type="Gene3D" id="3.10.450.30">
    <property type="entry name" value="Microbial ribonucleases"/>
    <property type="match status" value="1"/>
</dbReference>
<dbReference type="PANTHER" id="PTHR32305:SF15">
    <property type="entry name" value="PROTEIN RHSA-RELATED"/>
    <property type="match status" value="1"/>
</dbReference>
<dbReference type="GO" id="GO:0003723">
    <property type="term" value="F:RNA binding"/>
    <property type="evidence" value="ECO:0007669"/>
    <property type="project" value="InterPro"/>
</dbReference>
<gene>
    <name evidence="5" type="primary">rhs</name>
</gene>
<name>A0A0K2S4F2_CITFR</name>
<dbReference type="Pfam" id="PF25023">
    <property type="entry name" value="TEN_YD-shell"/>
    <property type="match status" value="1"/>
</dbReference>
<dbReference type="InterPro" id="IPR000026">
    <property type="entry name" value="N1-like"/>
</dbReference>
<dbReference type="SUPFAM" id="SSF53933">
    <property type="entry name" value="Microbial ribonucleases"/>
    <property type="match status" value="1"/>
</dbReference>
<geneLocation type="plasmid" evidence="5">
    <name>pKHM-1</name>
</geneLocation>
<feature type="domain" description="Teneurin-like YD-shell" evidence="4">
    <location>
        <begin position="187"/>
        <end position="448"/>
    </location>
</feature>